<dbReference type="Proteomes" id="UP001383192">
    <property type="component" value="Unassembled WGS sequence"/>
</dbReference>
<feature type="region of interest" description="Disordered" evidence="1">
    <location>
        <begin position="1"/>
        <end position="33"/>
    </location>
</feature>
<protein>
    <recommendedName>
        <fullName evidence="2">HMG domain-containing protein</fullName>
    </recommendedName>
</protein>
<gene>
    <name evidence="3" type="ORF">VNI00_016065</name>
</gene>
<evidence type="ECO:0000313" key="3">
    <source>
        <dbReference type="EMBL" id="KAK7025354.1"/>
    </source>
</evidence>
<dbReference type="InterPro" id="IPR040648">
    <property type="entry name" value="HMGXB3_CxC4"/>
</dbReference>
<proteinExistence type="predicted"/>
<feature type="domain" description="HMG" evidence="2">
    <location>
        <begin position="361"/>
        <end position="479"/>
    </location>
</feature>
<feature type="compositionally biased region" description="Basic and acidic residues" evidence="1">
    <location>
        <begin position="728"/>
        <end position="742"/>
    </location>
</feature>
<evidence type="ECO:0000259" key="2">
    <source>
        <dbReference type="Pfam" id="PF18717"/>
    </source>
</evidence>
<organism evidence="3 4">
    <name type="scientific">Paramarasmius palmivorus</name>
    <dbReference type="NCBI Taxonomy" id="297713"/>
    <lineage>
        <taxon>Eukaryota</taxon>
        <taxon>Fungi</taxon>
        <taxon>Dikarya</taxon>
        <taxon>Basidiomycota</taxon>
        <taxon>Agaricomycotina</taxon>
        <taxon>Agaricomycetes</taxon>
        <taxon>Agaricomycetidae</taxon>
        <taxon>Agaricales</taxon>
        <taxon>Marasmiineae</taxon>
        <taxon>Marasmiaceae</taxon>
        <taxon>Paramarasmius</taxon>
    </lineage>
</organism>
<reference evidence="3 4" key="1">
    <citation type="submission" date="2024-01" db="EMBL/GenBank/DDBJ databases">
        <title>A draft genome for a cacao thread blight-causing isolate of Paramarasmius palmivorus.</title>
        <authorList>
            <person name="Baruah I.K."/>
            <person name="Bukari Y."/>
            <person name="Amoako-Attah I."/>
            <person name="Meinhardt L.W."/>
            <person name="Bailey B.A."/>
            <person name="Cohen S.P."/>
        </authorList>
    </citation>
    <scope>NUCLEOTIDE SEQUENCE [LARGE SCALE GENOMIC DNA]</scope>
    <source>
        <strain evidence="3 4">GH-12</strain>
    </source>
</reference>
<feature type="region of interest" description="Disordered" evidence="1">
    <location>
        <begin position="728"/>
        <end position="757"/>
    </location>
</feature>
<accession>A0AAW0BHC5</accession>
<dbReference type="AlphaFoldDB" id="A0AAW0BHC5"/>
<keyword evidence="4" id="KW-1185">Reference proteome</keyword>
<sequence length="757" mass="85791">MYSPHSPKSKPPVISASESEDEQRAPIIETSDTELQWLRSPTKSIKRRFKGRRLTTRDTKRVRTTTHGGSVGGQSTTQPELNVPEGREEDLGHGVDSIRHRHDSNGDNMDGCFDIAEELSANEESFESFVRMIDAGCLVYERVGRYTYVVQGWDGKKWESEEYWYHLEARLVGDSLQLTCLCPDGKKAKPCIHQDFYVEFRETHFKPREHLWYRDGAVVMFWHESVGWDDNRALVRFSVEGLSGGLAARAVVSYEGLGNGWGKWKCSKDRKDCIHIFRAKKFLGEVIGSNLTGNCGDVPNNEVDAEGPKSMENDAVEESAISHLPILPPPWAVLPSDCALYKRPDPGRDLPTTFNLMPERSGSACSHRAPYDPIQPVIVRECTIFTLTKQKVARIELQPCPICPKRHHCYIGPETRDLGVFNYNNGMLFTHELMDEYTSRMASSETPFAAFVQLISRVYVGRGSTFIEDDLFRGAWFAYVSLQLLERDMTCPKCGDMPETVIWDGVTLAFSKKHLQNSLKPPTIIEPEAVTRLRQYPGGTLWFQLSKEDRPFRKSFLAWLNGGKTRSQAGLVDAEEYAEAVQENDGERNDPSSDRQNKAEDDLKKIVERLENLVPPMAKLLLCVFGPNSQVDRQLLKRYIVLFQQLAADESLMQMVNENSLQKLGMFVKAPSLQAATTLVDIPALLLVIEGEFRTHRRIPLELYELCVWMYGRGCQVLDHLKRGSLDPLPEDRRDSNDDWKKSSTNSTAAKLPIFDG</sequence>
<comment type="caution">
    <text evidence="3">The sequence shown here is derived from an EMBL/GenBank/DDBJ whole genome shotgun (WGS) entry which is preliminary data.</text>
</comment>
<dbReference type="EMBL" id="JAYKXP010000116">
    <property type="protein sequence ID" value="KAK7025354.1"/>
    <property type="molecule type" value="Genomic_DNA"/>
</dbReference>
<feature type="region of interest" description="Disordered" evidence="1">
    <location>
        <begin position="46"/>
        <end position="86"/>
    </location>
</feature>
<dbReference type="Pfam" id="PF18717">
    <property type="entry name" value="CxC4"/>
    <property type="match status" value="1"/>
</dbReference>
<evidence type="ECO:0000256" key="1">
    <source>
        <dbReference type="SAM" id="MobiDB-lite"/>
    </source>
</evidence>
<evidence type="ECO:0000313" key="4">
    <source>
        <dbReference type="Proteomes" id="UP001383192"/>
    </source>
</evidence>
<name>A0AAW0BHC5_9AGAR</name>